<evidence type="ECO:0000313" key="3">
    <source>
        <dbReference type="Proteomes" id="UP000247702"/>
    </source>
</evidence>
<dbReference type="GO" id="GO:0005657">
    <property type="term" value="C:replication fork"/>
    <property type="evidence" value="ECO:0007669"/>
    <property type="project" value="TreeGrafter"/>
</dbReference>
<dbReference type="EMBL" id="BEXD01003691">
    <property type="protein sequence ID" value="GBC01774.1"/>
    <property type="molecule type" value="Genomic_DNA"/>
</dbReference>
<dbReference type="Proteomes" id="UP000247702">
    <property type="component" value="Unassembled WGS sequence"/>
</dbReference>
<dbReference type="AlphaFoldDB" id="A0A2Z6RI15"/>
<reference evidence="2 3" key="1">
    <citation type="submission" date="2017-11" db="EMBL/GenBank/DDBJ databases">
        <title>The genome of Rhizophagus clarus HR1 reveals common genetic basis of auxotrophy among arbuscular mycorrhizal fungi.</title>
        <authorList>
            <person name="Kobayashi Y."/>
        </authorList>
    </citation>
    <scope>NUCLEOTIDE SEQUENCE [LARGE SCALE GENOMIC DNA]</scope>
    <source>
        <strain evidence="2 3">HR1</strain>
    </source>
</reference>
<sequence length="193" mass="22339">MMNSETLKERQKMLQRERQQRCRHLKRQNGKKTYHHHIQKEGEMMELMNHQIPKACIYPWISDGLDCHTLGNMDHECFNCGAMMWLDERVNLSTRSPAVLATCCAKGLPPHKLILKLGTPIILLRNMQPFDGICNGTRLVCRTFQKHVIEAEIITGNNSGTQVYIPRIIMSLSDIDLPFISNFVSFQYNQLLQ</sequence>
<dbReference type="Pfam" id="PF21530">
    <property type="entry name" value="Pif1_2B_dom"/>
    <property type="match status" value="1"/>
</dbReference>
<dbReference type="PANTHER" id="PTHR23274:SF51">
    <property type="entry name" value="OS03G0423850 PROTEIN"/>
    <property type="match status" value="1"/>
</dbReference>
<protein>
    <recommendedName>
        <fullName evidence="1">DNA helicase Pif1-like 2B domain-containing protein</fullName>
    </recommendedName>
</protein>
<keyword evidence="3" id="KW-1185">Reference proteome</keyword>
<gene>
    <name evidence="2" type="ORF">RclHR1_04320015</name>
</gene>
<comment type="caution">
    <text evidence="2">The sequence shown here is derived from an EMBL/GenBank/DDBJ whole genome shotgun (WGS) entry which is preliminary data.</text>
</comment>
<proteinExistence type="predicted"/>
<dbReference type="GO" id="GO:0006260">
    <property type="term" value="P:DNA replication"/>
    <property type="evidence" value="ECO:0007669"/>
    <property type="project" value="TreeGrafter"/>
</dbReference>
<accession>A0A2Z6RI15</accession>
<dbReference type="PANTHER" id="PTHR23274">
    <property type="entry name" value="DNA HELICASE-RELATED"/>
    <property type="match status" value="1"/>
</dbReference>
<evidence type="ECO:0000313" key="2">
    <source>
        <dbReference type="EMBL" id="GBC01774.1"/>
    </source>
</evidence>
<dbReference type="InterPro" id="IPR049163">
    <property type="entry name" value="Pif1-like_2B_dom"/>
</dbReference>
<evidence type="ECO:0000259" key="1">
    <source>
        <dbReference type="Pfam" id="PF21530"/>
    </source>
</evidence>
<organism evidence="2 3">
    <name type="scientific">Rhizophagus clarus</name>
    <dbReference type="NCBI Taxonomy" id="94130"/>
    <lineage>
        <taxon>Eukaryota</taxon>
        <taxon>Fungi</taxon>
        <taxon>Fungi incertae sedis</taxon>
        <taxon>Mucoromycota</taxon>
        <taxon>Glomeromycotina</taxon>
        <taxon>Glomeromycetes</taxon>
        <taxon>Glomerales</taxon>
        <taxon>Glomeraceae</taxon>
        <taxon>Rhizophagus</taxon>
    </lineage>
</organism>
<name>A0A2Z6RI15_9GLOM</name>
<dbReference type="STRING" id="94130.A0A2Z6RI15"/>
<feature type="domain" description="DNA helicase Pif1-like 2B" evidence="1">
    <location>
        <begin position="105"/>
        <end position="140"/>
    </location>
</feature>